<keyword evidence="6 9" id="KW-0804">Transcription</keyword>
<protein>
    <recommendedName>
        <fullName evidence="9">Dof zinc finger protein</fullName>
    </recommendedName>
</protein>
<dbReference type="GO" id="GO:0003700">
    <property type="term" value="F:DNA-binding transcription factor activity"/>
    <property type="evidence" value="ECO:0007669"/>
    <property type="project" value="UniProtKB-UniRule"/>
</dbReference>
<dbReference type="GO" id="GO:0008270">
    <property type="term" value="F:zinc ion binding"/>
    <property type="evidence" value="ECO:0007669"/>
    <property type="project" value="UniProtKB-KW"/>
</dbReference>
<dbReference type="PROSITE" id="PS50884">
    <property type="entry name" value="ZF_DOF_2"/>
    <property type="match status" value="1"/>
</dbReference>
<dbReference type="Proteomes" id="UP000796880">
    <property type="component" value="Unassembled WGS sequence"/>
</dbReference>
<keyword evidence="3 9" id="KW-0862">Zinc</keyword>
<keyword evidence="12" id="KW-1185">Reference proteome</keyword>
<dbReference type="PROSITE" id="PS01361">
    <property type="entry name" value="ZF_DOF_1"/>
    <property type="match status" value="1"/>
</dbReference>
<dbReference type="InterPro" id="IPR003851">
    <property type="entry name" value="Znf_Dof"/>
</dbReference>
<keyword evidence="1 9" id="KW-0479">Metal-binding</keyword>
<proteinExistence type="predicted"/>
<evidence type="ECO:0000256" key="1">
    <source>
        <dbReference type="ARBA" id="ARBA00022723"/>
    </source>
</evidence>
<evidence type="ECO:0000256" key="8">
    <source>
        <dbReference type="PROSITE-ProRule" id="PRU00071"/>
    </source>
</evidence>
<keyword evidence="4 9" id="KW-0805">Transcription regulation</keyword>
<dbReference type="InterPro" id="IPR045174">
    <property type="entry name" value="Dof"/>
</dbReference>
<comment type="function">
    <text evidence="9">Transcription factor that binds specifically to a 5'-AA[AG]G-3' consensus core sequence.</text>
</comment>
<dbReference type="GO" id="GO:0005634">
    <property type="term" value="C:nucleus"/>
    <property type="evidence" value="ECO:0007669"/>
    <property type="project" value="UniProtKB-SubCell"/>
</dbReference>
<comment type="subcellular location">
    <subcellularLocation>
        <location evidence="8 9">Nucleus</location>
    </subcellularLocation>
</comment>
<name>A0A8K0GZA5_9ROSA</name>
<evidence type="ECO:0000256" key="9">
    <source>
        <dbReference type="RuleBase" id="RU369094"/>
    </source>
</evidence>
<evidence type="ECO:0000313" key="11">
    <source>
        <dbReference type="EMBL" id="KAF3442753.1"/>
    </source>
</evidence>
<keyword evidence="5 8" id="KW-0238">DNA-binding</keyword>
<organism evidence="11 12">
    <name type="scientific">Rhamnella rubrinervis</name>
    <dbReference type="NCBI Taxonomy" id="2594499"/>
    <lineage>
        <taxon>Eukaryota</taxon>
        <taxon>Viridiplantae</taxon>
        <taxon>Streptophyta</taxon>
        <taxon>Embryophyta</taxon>
        <taxon>Tracheophyta</taxon>
        <taxon>Spermatophyta</taxon>
        <taxon>Magnoliopsida</taxon>
        <taxon>eudicotyledons</taxon>
        <taxon>Gunneridae</taxon>
        <taxon>Pentapetalae</taxon>
        <taxon>rosids</taxon>
        <taxon>fabids</taxon>
        <taxon>Rosales</taxon>
        <taxon>Rhamnaceae</taxon>
        <taxon>rhamnoid group</taxon>
        <taxon>Rhamneae</taxon>
        <taxon>Rhamnella</taxon>
    </lineage>
</organism>
<evidence type="ECO:0000256" key="2">
    <source>
        <dbReference type="ARBA" id="ARBA00022771"/>
    </source>
</evidence>
<keyword evidence="2 8" id="KW-0863">Zinc-finger</keyword>
<evidence type="ECO:0000256" key="6">
    <source>
        <dbReference type="ARBA" id="ARBA00023163"/>
    </source>
</evidence>
<feature type="domain" description="Dof-type" evidence="10">
    <location>
        <begin position="17"/>
        <end position="71"/>
    </location>
</feature>
<evidence type="ECO:0000256" key="4">
    <source>
        <dbReference type="ARBA" id="ARBA00023015"/>
    </source>
</evidence>
<evidence type="ECO:0000256" key="5">
    <source>
        <dbReference type="ARBA" id="ARBA00023125"/>
    </source>
</evidence>
<keyword evidence="7 8" id="KW-0539">Nucleus</keyword>
<evidence type="ECO:0000256" key="7">
    <source>
        <dbReference type="ARBA" id="ARBA00023242"/>
    </source>
</evidence>
<dbReference type="GO" id="GO:0003677">
    <property type="term" value="F:DNA binding"/>
    <property type="evidence" value="ECO:0007669"/>
    <property type="project" value="UniProtKB-UniRule"/>
</dbReference>
<dbReference type="PANTHER" id="PTHR31992:SF111">
    <property type="entry name" value="DOF ZINC FINGER PROTEIN DOF3.5"/>
    <property type="match status" value="1"/>
</dbReference>
<sequence>MTLVMERGWKPNVDISPNCPRCGCSNTKFCYYNNYSLTQPRYFCKGCRRYWTKGGSLRNVPVGGGCRKNRRGKSLRLSAATTTEAIHCNPLGYSHSSILAHHDHRYSTNNSVMSDGSHIDIALVYANFLNQKPDSKCNSIGSEMPEFPSDHFDPNSLEFPSMADHISNVGSSSVNHFSHENVGCDGSAENLYLCGLDSFDHHKHQDGSDFGLPPLPAQEVASQEILWTSTTTRTMVGHAMQSAATQPPLLGHEADHLQVQNLVFNGTNTTWSPFDLPISDDDSITFSRT</sequence>
<accession>A0A8K0GZA5</accession>
<comment type="caution">
    <text evidence="11">The sequence shown here is derived from an EMBL/GenBank/DDBJ whole genome shotgun (WGS) entry which is preliminary data.</text>
</comment>
<dbReference type="PANTHER" id="PTHR31992">
    <property type="entry name" value="DOF ZINC FINGER PROTEIN DOF1.4-RELATED"/>
    <property type="match status" value="1"/>
</dbReference>
<dbReference type="Pfam" id="PF02701">
    <property type="entry name" value="Zn_ribbon_Dof"/>
    <property type="match status" value="1"/>
</dbReference>
<dbReference type="AlphaFoldDB" id="A0A8K0GZA5"/>
<dbReference type="EMBL" id="VOIH02000007">
    <property type="protein sequence ID" value="KAF3442753.1"/>
    <property type="molecule type" value="Genomic_DNA"/>
</dbReference>
<gene>
    <name evidence="11" type="ORF">FNV43_RR16670</name>
</gene>
<reference evidence="11" key="1">
    <citation type="submission" date="2020-03" db="EMBL/GenBank/DDBJ databases">
        <title>A high-quality chromosome-level genome assembly of a woody plant with both climbing and erect habits, Rhamnella rubrinervis.</title>
        <authorList>
            <person name="Lu Z."/>
            <person name="Yang Y."/>
            <person name="Zhu X."/>
            <person name="Sun Y."/>
        </authorList>
    </citation>
    <scope>NUCLEOTIDE SEQUENCE</scope>
    <source>
        <strain evidence="11">BYM</strain>
        <tissue evidence="11">Leaf</tissue>
    </source>
</reference>
<evidence type="ECO:0000313" key="12">
    <source>
        <dbReference type="Proteomes" id="UP000796880"/>
    </source>
</evidence>
<dbReference type="OrthoDB" id="1927254at2759"/>
<evidence type="ECO:0000259" key="10">
    <source>
        <dbReference type="PROSITE" id="PS50884"/>
    </source>
</evidence>
<evidence type="ECO:0000256" key="3">
    <source>
        <dbReference type="ARBA" id="ARBA00022833"/>
    </source>
</evidence>